<dbReference type="EMBL" id="BEGY01000034">
    <property type="protein sequence ID" value="GAX78659.1"/>
    <property type="molecule type" value="Genomic_DNA"/>
</dbReference>
<sequence length="205" mass="22413">MFWTNISLVSALLLAVSYPSAIAPINSDDPDKANAVSIAATFSGLSLVLSLSVIVISVIYLIEIDNCTTERDLTDFIDVNSPVVDILTGIFSASVVLLLAAALTSMFITFGQTEFLTVTCVAGAITLLGIVFASILAGHNRFRLWVRYDSPEGKKMVEKLKRKQMEKLEALKADLIFQEKDLSALKEALDLMDVKERVEGPRMQP</sequence>
<protein>
    <recommendedName>
        <fullName evidence="6">PGG domain-containing protein</fullName>
    </recommendedName>
</protein>
<reference evidence="4 5" key="1">
    <citation type="submission" date="2017-08" db="EMBL/GenBank/DDBJ databases">
        <title>Acidophilic green algal genome provides insights into adaptation to an acidic environment.</title>
        <authorList>
            <person name="Hirooka S."/>
            <person name="Hirose Y."/>
            <person name="Kanesaki Y."/>
            <person name="Higuchi S."/>
            <person name="Fujiwara T."/>
            <person name="Onuma R."/>
            <person name="Era A."/>
            <person name="Ohbayashi R."/>
            <person name="Uzuka A."/>
            <person name="Nozaki H."/>
            <person name="Yoshikawa H."/>
            <person name="Miyagishima S.Y."/>
        </authorList>
    </citation>
    <scope>NUCLEOTIDE SEQUENCE [LARGE SCALE GENOMIC DNA]</scope>
    <source>
        <strain evidence="4 5">NIES-2499</strain>
    </source>
</reference>
<keyword evidence="2" id="KW-1133">Transmembrane helix</keyword>
<organism evidence="4 5">
    <name type="scientific">Chlamydomonas eustigma</name>
    <dbReference type="NCBI Taxonomy" id="1157962"/>
    <lineage>
        <taxon>Eukaryota</taxon>
        <taxon>Viridiplantae</taxon>
        <taxon>Chlorophyta</taxon>
        <taxon>core chlorophytes</taxon>
        <taxon>Chlorophyceae</taxon>
        <taxon>CS clade</taxon>
        <taxon>Chlamydomonadales</taxon>
        <taxon>Chlamydomonadaceae</taxon>
        <taxon>Chlamydomonas</taxon>
    </lineage>
</organism>
<evidence type="ECO:0000256" key="3">
    <source>
        <dbReference type="SAM" id="SignalP"/>
    </source>
</evidence>
<evidence type="ECO:0000256" key="2">
    <source>
        <dbReference type="SAM" id="Phobius"/>
    </source>
</evidence>
<feature type="chain" id="PRO_5013032854" description="PGG domain-containing protein" evidence="3">
    <location>
        <begin position="22"/>
        <end position="205"/>
    </location>
</feature>
<accession>A0A250X6X0</accession>
<feature type="transmembrane region" description="Helical" evidence="2">
    <location>
        <begin position="83"/>
        <end position="109"/>
    </location>
</feature>
<evidence type="ECO:0000256" key="1">
    <source>
        <dbReference type="SAM" id="Coils"/>
    </source>
</evidence>
<evidence type="ECO:0000313" key="5">
    <source>
        <dbReference type="Proteomes" id="UP000232323"/>
    </source>
</evidence>
<keyword evidence="2" id="KW-0812">Transmembrane</keyword>
<evidence type="ECO:0008006" key="6">
    <source>
        <dbReference type="Google" id="ProtNLM"/>
    </source>
</evidence>
<evidence type="ECO:0000313" key="4">
    <source>
        <dbReference type="EMBL" id="GAX78659.1"/>
    </source>
</evidence>
<comment type="caution">
    <text evidence="4">The sequence shown here is derived from an EMBL/GenBank/DDBJ whole genome shotgun (WGS) entry which is preliminary data.</text>
</comment>
<feature type="signal peptide" evidence="3">
    <location>
        <begin position="1"/>
        <end position="21"/>
    </location>
</feature>
<dbReference type="Proteomes" id="UP000232323">
    <property type="component" value="Unassembled WGS sequence"/>
</dbReference>
<feature type="coiled-coil region" evidence="1">
    <location>
        <begin position="154"/>
        <end position="188"/>
    </location>
</feature>
<feature type="transmembrane region" description="Helical" evidence="2">
    <location>
        <begin position="115"/>
        <end position="137"/>
    </location>
</feature>
<feature type="transmembrane region" description="Helical" evidence="2">
    <location>
        <begin position="37"/>
        <end position="62"/>
    </location>
</feature>
<proteinExistence type="predicted"/>
<gene>
    <name evidence="4" type="ORF">CEUSTIGMA_g6097.t1</name>
</gene>
<keyword evidence="1" id="KW-0175">Coiled coil</keyword>
<dbReference type="OrthoDB" id="536360at2759"/>
<keyword evidence="5" id="KW-1185">Reference proteome</keyword>
<keyword evidence="2" id="KW-0472">Membrane</keyword>
<name>A0A250X6X0_9CHLO</name>
<dbReference type="AlphaFoldDB" id="A0A250X6X0"/>
<keyword evidence="3" id="KW-0732">Signal</keyword>